<dbReference type="InterPro" id="IPR027417">
    <property type="entry name" value="P-loop_NTPase"/>
</dbReference>
<feature type="domain" description="DUF4143" evidence="2">
    <location>
        <begin position="151"/>
        <end position="298"/>
    </location>
</feature>
<name>A0A3B0T888_9ZZZZ</name>
<dbReference type="Pfam" id="PF13635">
    <property type="entry name" value="DUF4143"/>
    <property type="match status" value="1"/>
</dbReference>
<dbReference type="PANTHER" id="PTHR43566">
    <property type="entry name" value="CONSERVED PROTEIN"/>
    <property type="match status" value="1"/>
</dbReference>
<protein>
    <recommendedName>
        <fullName evidence="4">ATPase</fullName>
    </recommendedName>
</protein>
<dbReference type="InterPro" id="IPR041682">
    <property type="entry name" value="AAA_14"/>
</dbReference>
<evidence type="ECO:0000259" key="2">
    <source>
        <dbReference type="Pfam" id="PF13635"/>
    </source>
</evidence>
<accession>A0A3B0T888</accession>
<organism evidence="3">
    <name type="scientific">hydrothermal vent metagenome</name>
    <dbReference type="NCBI Taxonomy" id="652676"/>
    <lineage>
        <taxon>unclassified sequences</taxon>
        <taxon>metagenomes</taxon>
        <taxon>ecological metagenomes</taxon>
    </lineage>
</organism>
<gene>
    <name evidence="3" type="ORF">MNBD_BACTEROID05-56</name>
</gene>
<feature type="non-terminal residue" evidence="3">
    <location>
        <position position="1"/>
    </location>
</feature>
<dbReference type="Pfam" id="PF13173">
    <property type="entry name" value="AAA_14"/>
    <property type="match status" value="1"/>
</dbReference>
<evidence type="ECO:0000259" key="1">
    <source>
        <dbReference type="Pfam" id="PF13173"/>
    </source>
</evidence>
<dbReference type="SUPFAM" id="SSF52540">
    <property type="entry name" value="P-loop containing nucleoside triphosphate hydrolases"/>
    <property type="match status" value="1"/>
</dbReference>
<evidence type="ECO:0008006" key="4">
    <source>
        <dbReference type="Google" id="ProtNLM"/>
    </source>
</evidence>
<feature type="domain" description="AAA" evidence="1">
    <location>
        <begin position="30"/>
        <end position="95"/>
    </location>
</feature>
<dbReference type="PANTHER" id="PTHR43566:SF1">
    <property type="entry name" value="AAA+ ATPASE DOMAIN-CONTAINING PROTEIN"/>
    <property type="match status" value="1"/>
</dbReference>
<dbReference type="InterPro" id="IPR025420">
    <property type="entry name" value="DUF4143"/>
</dbReference>
<proteinExistence type="predicted"/>
<evidence type="ECO:0000313" key="3">
    <source>
        <dbReference type="EMBL" id="VAW14911.1"/>
    </source>
</evidence>
<dbReference type="EMBL" id="UOEN01000243">
    <property type="protein sequence ID" value="VAW14911.1"/>
    <property type="molecule type" value="Genomic_DNA"/>
</dbReference>
<reference evidence="3" key="1">
    <citation type="submission" date="2018-06" db="EMBL/GenBank/DDBJ databases">
        <authorList>
            <person name="Zhirakovskaya E."/>
        </authorList>
    </citation>
    <scope>NUCLEOTIDE SEQUENCE</scope>
</reference>
<sequence length="353" mass="41433">DNIDHRKIILDGPGRIAQEIGLDKASAFVPIIIFDEIHKFGKWKGLLKGFYDTYKDSVKIIVTGSAKLDTYKRGGDSLMGRYFYYRLHPLSLAELFRASLRNQEIQKPIALPKSTFEKLLKFGGFPEPFLKNNTRFSTRWKKLRQEQLIREDIRDLSRIQELGQIEILVEILKNQSGQLMNYSNIANKINASVTTITRWLDTLYSLYFSFALRPWSKNVPRSLIKEPKVYLWDWTYVADKGQRFENFVACHLLKAVHFWSDRGFGNYDLWFIRDKEKREVDFLVTKDNRPWFLVEAKVSQTAELSRNLFYFQEKIGAEHAFQVVSDMDFVQKNCFLYKKPMIVPAQTLLSQLV</sequence>
<dbReference type="AlphaFoldDB" id="A0A3B0T888"/>